<dbReference type="EMBL" id="LJZO01000031">
    <property type="protein sequence ID" value="ROV93796.1"/>
    <property type="molecule type" value="Genomic_DNA"/>
</dbReference>
<organism evidence="2 3">
    <name type="scientific">Cytospora chrysosperma</name>
    <name type="common">Cytospora canker fungus</name>
    <name type="synonym">Sphaeria chrysosperma</name>
    <dbReference type="NCBI Taxonomy" id="252740"/>
    <lineage>
        <taxon>Eukaryota</taxon>
        <taxon>Fungi</taxon>
        <taxon>Dikarya</taxon>
        <taxon>Ascomycota</taxon>
        <taxon>Pezizomycotina</taxon>
        <taxon>Sordariomycetes</taxon>
        <taxon>Sordariomycetidae</taxon>
        <taxon>Diaporthales</taxon>
        <taxon>Cytosporaceae</taxon>
        <taxon>Cytospora</taxon>
    </lineage>
</organism>
<dbReference type="STRING" id="252740.A0A423VRT7"/>
<accession>A0A423VRT7</accession>
<sequence>MDDDDLDSGLFNISISDSEGDGDDDVDTSHGFAQGKSSKADRKGQSEAQFQVVKRDYRPKVENGEISKSVSLPMPGQKVPKQEAQELLHAVEELYFFGRYDEAVRFLGDVLDGREDGLDADLRDVLRTYEKKCLGKLGRNPI</sequence>
<feature type="region of interest" description="Disordered" evidence="1">
    <location>
        <begin position="1"/>
        <end position="49"/>
    </location>
</feature>
<keyword evidence="3" id="KW-1185">Reference proteome</keyword>
<gene>
    <name evidence="2" type="ORF">VSDG_06954</name>
</gene>
<reference evidence="2 3" key="1">
    <citation type="submission" date="2015-09" db="EMBL/GenBank/DDBJ databases">
        <title>Host preference determinants of Valsa canker pathogens revealed by comparative genomics.</title>
        <authorList>
            <person name="Yin Z."/>
            <person name="Huang L."/>
        </authorList>
    </citation>
    <scope>NUCLEOTIDE SEQUENCE [LARGE SCALE GENOMIC DNA]</scope>
    <source>
        <strain evidence="2 3">YSFL</strain>
    </source>
</reference>
<dbReference type="AlphaFoldDB" id="A0A423VRT7"/>
<evidence type="ECO:0000256" key="1">
    <source>
        <dbReference type="SAM" id="MobiDB-lite"/>
    </source>
</evidence>
<name>A0A423VRT7_CYTCH</name>
<dbReference type="Proteomes" id="UP000284375">
    <property type="component" value="Unassembled WGS sequence"/>
</dbReference>
<protein>
    <submittedName>
        <fullName evidence="2">Uncharacterized protein</fullName>
    </submittedName>
</protein>
<proteinExistence type="predicted"/>
<evidence type="ECO:0000313" key="3">
    <source>
        <dbReference type="Proteomes" id="UP000284375"/>
    </source>
</evidence>
<comment type="caution">
    <text evidence="2">The sequence shown here is derived from an EMBL/GenBank/DDBJ whole genome shotgun (WGS) entry which is preliminary data.</text>
</comment>
<dbReference type="OrthoDB" id="3938544at2759"/>
<evidence type="ECO:0000313" key="2">
    <source>
        <dbReference type="EMBL" id="ROV93796.1"/>
    </source>
</evidence>